<evidence type="ECO:0000313" key="1">
    <source>
        <dbReference type="EMBL" id="MEI4769904.1"/>
    </source>
</evidence>
<dbReference type="PANTHER" id="PTHR37816:SF2">
    <property type="entry name" value="DNA TOPOLOGY MODULATION PROTEIN FLAR-RELATED PROTEIN"/>
    <property type="match status" value="1"/>
</dbReference>
<sequence length="169" mass="20303">MKIYIVGSVGSGKTTLARKVARKLQIAHFETDNFVWTHQPTGDIRNEPEVRDYLLLEAINRDAWVIEGVHIDWTDAGLEESDQIIFLDIPFRKRTWRIVLRFIRQLLKIEKANYQPTFTIFRRMFKWNIYFENEMKPVFLVKFNKYEKKVHTLRTDKEVEGWLNQLERG</sequence>
<proteinExistence type="predicted"/>
<reference evidence="1 2" key="1">
    <citation type="submission" date="2024-01" db="EMBL/GenBank/DDBJ databases">
        <title>Seven novel Bacillus-like species.</title>
        <authorList>
            <person name="Liu G."/>
        </authorList>
    </citation>
    <scope>NUCLEOTIDE SEQUENCE [LARGE SCALE GENOMIC DNA]</scope>
    <source>
        <strain evidence="1 2">FJAT-51614</strain>
    </source>
</reference>
<dbReference type="PANTHER" id="PTHR37816">
    <property type="entry name" value="YALI0E33011P"/>
    <property type="match status" value="1"/>
</dbReference>
<keyword evidence="2" id="KW-1185">Reference proteome</keyword>
<dbReference type="InterPro" id="IPR052922">
    <property type="entry name" value="Cytidylate_Kinase-2"/>
</dbReference>
<dbReference type="RefSeq" id="WP_336497453.1">
    <property type="nucleotide sequence ID" value="NZ_JBAWSY010000005.1"/>
</dbReference>
<name>A0ABU8F4F9_9BACI</name>
<dbReference type="Proteomes" id="UP001364890">
    <property type="component" value="Unassembled WGS sequence"/>
</dbReference>
<gene>
    <name evidence="1" type="ORF">WAX74_09640</name>
</gene>
<dbReference type="SUPFAM" id="SSF52540">
    <property type="entry name" value="P-loop containing nucleoside triphosphate hydrolases"/>
    <property type="match status" value="1"/>
</dbReference>
<accession>A0ABU8F4F9</accession>
<dbReference type="Gene3D" id="3.40.50.300">
    <property type="entry name" value="P-loop containing nucleotide triphosphate hydrolases"/>
    <property type="match status" value="1"/>
</dbReference>
<protein>
    <submittedName>
        <fullName evidence="1">DNA topology modulation protein FlaR</fullName>
    </submittedName>
</protein>
<organism evidence="1 2">
    <name type="scientific">Psychrobacillus mangrovi</name>
    <dbReference type="NCBI Taxonomy" id="3117745"/>
    <lineage>
        <taxon>Bacteria</taxon>
        <taxon>Bacillati</taxon>
        <taxon>Bacillota</taxon>
        <taxon>Bacilli</taxon>
        <taxon>Bacillales</taxon>
        <taxon>Bacillaceae</taxon>
        <taxon>Psychrobacillus</taxon>
    </lineage>
</organism>
<dbReference type="InterPro" id="IPR027417">
    <property type="entry name" value="P-loop_NTPase"/>
</dbReference>
<dbReference type="EMBL" id="JBAWSY010000005">
    <property type="protein sequence ID" value="MEI4769904.1"/>
    <property type="molecule type" value="Genomic_DNA"/>
</dbReference>
<comment type="caution">
    <text evidence="1">The sequence shown here is derived from an EMBL/GenBank/DDBJ whole genome shotgun (WGS) entry which is preliminary data.</text>
</comment>
<evidence type="ECO:0000313" key="2">
    <source>
        <dbReference type="Proteomes" id="UP001364890"/>
    </source>
</evidence>